<accession>A0A9D1M181</accession>
<dbReference type="Proteomes" id="UP000824093">
    <property type="component" value="Unassembled WGS sequence"/>
</dbReference>
<sequence>MIHLIFHKLFPFDPSIKILMKKGIKFSLLFCFVGTLLLFGYQLFYQLPDLYYISLSLIQTGITFIAFFIACAIAFNQIKRDAS</sequence>
<keyword evidence="1" id="KW-0812">Transmembrane</keyword>
<comment type="caution">
    <text evidence="2">The sequence shown here is derived from an EMBL/GenBank/DDBJ whole genome shotgun (WGS) entry which is preliminary data.</text>
</comment>
<name>A0A9D1M181_9FIRM</name>
<gene>
    <name evidence="2" type="ORF">IAB70_03795</name>
</gene>
<feature type="transmembrane region" description="Helical" evidence="1">
    <location>
        <begin position="50"/>
        <end position="75"/>
    </location>
</feature>
<organism evidence="2 3">
    <name type="scientific">Candidatus Merdicola faecigallinarum</name>
    <dbReference type="NCBI Taxonomy" id="2840862"/>
    <lineage>
        <taxon>Bacteria</taxon>
        <taxon>Bacillati</taxon>
        <taxon>Bacillota</taxon>
        <taxon>Clostridia</taxon>
        <taxon>Candidatus Merdicola</taxon>
    </lineage>
</organism>
<keyword evidence="1" id="KW-1133">Transmembrane helix</keyword>
<feature type="transmembrane region" description="Helical" evidence="1">
    <location>
        <begin position="26"/>
        <end position="44"/>
    </location>
</feature>
<evidence type="ECO:0000313" key="3">
    <source>
        <dbReference type="Proteomes" id="UP000824093"/>
    </source>
</evidence>
<dbReference type="EMBL" id="DVNH01000025">
    <property type="protein sequence ID" value="HIU51729.1"/>
    <property type="molecule type" value="Genomic_DNA"/>
</dbReference>
<protein>
    <submittedName>
        <fullName evidence="2">Uncharacterized protein</fullName>
    </submittedName>
</protein>
<keyword evidence="1" id="KW-0472">Membrane</keyword>
<dbReference type="AlphaFoldDB" id="A0A9D1M181"/>
<proteinExistence type="predicted"/>
<reference evidence="2" key="2">
    <citation type="journal article" date="2021" name="PeerJ">
        <title>Extensive microbial diversity within the chicken gut microbiome revealed by metagenomics and culture.</title>
        <authorList>
            <person name="Gilroy R."/>
            <person name="Ravi A."/>
            <person name="Getino M."/>
            <person name="Pursley I."/>
            <person name="Horton D.L."/>
            <person name="Alikhan N.F."/>
            <person name="Baker D."/>
            <person name="Gharbi K."/>
            <person name="Hall N."/>
            <person name="Watson M."/>
            <person name="Adriaenssens E.M."/>
            <person name="Foster-Nyarko E."/>
            <person name="Jarju S."/>
            <person name="Secka A."/>
            <person name="Antonio M."/>
            <person name="Oren A."/>
            <person name="Chaudhuri R.R."/>
            <person name="La Ragione R."/>
            <person name="Hildebrand F."/>
            <person name="Pallen M.J."/>
        </authorList>
    </citation>
    <scope>NUCLEOTIDE SEQUENCE</scope>
    <source>
        <strain evidence="2">CHK195-15760</strain>
    </source>
</reference>
<evidence type="ECO:0000256" key="1">
    <source>
        <dbReference type="SAM" id="Phobius"/>
    </source>
</evidence>
<evidence type="ECO:0000313" key="2">
    <source>
        <dbReference type="EMBL" id="HIU51729.1"/>
    </source>
</evidence>
<reference evidence="2" key="1">
    <citation type="submission" date="2020-10" db="EMBL/GenBank/DDBJ databases">
        <authorList>
            <person name="Gilroy R."/>
        </authorList>
    </citation>
    <scope>NUCLEOTIDE SEQUENCE</scope>
    <source>
        <strain evidence="2">CHK195-15760</strain>
    </source>
</reference>